<evidence type="ECO:0000313" key="3">
    <source>
        <dbReference type="Proteomes" id="UP000006666"/>
    </source>
</evidence>
<sequence>MLNVIACPGPDLSAAQLHGLLKLRVDVFVVEQECPYPEVDGLDLEPTTTHVWVERDGQVASTLRLLDADGPAGPLVIGRVVTAPDHRGTGLAAELMGWVLERRGRRTLELEAQSHLAGWYERFGFVRTGPDFDWDGIAHTPMERRPSVGQGA</sequence>
<dbReference type="Gene3D" id="3.40.630.30">
    <property type="match status" value="1"/>
</dbReference>
<dbReference type="STRING" id="478801.Ksed_06200"/>
<dbReference type="SUPFAM" id="SSF55729">
    <property type="entry name" value="Acyl-CoA N-acyltransferases (Nat)"/>
    <property type="match status" value="1"/>
</dbReference>
<keyword evidence="2" id="KW-0012">Acyltransferase</keyword>
<accession>C7NLL7</accession>
<keyword evidence="3" id="KW-1185">Reference proteome</keyword>
<dbReference type="GO" id="GO:0016747">
    <property type="term" value="F:acyltransferase activity, transferring groups other than amino-acyl groups"/>
    <property type="evidence" value="ECO:0007669"/>
    <property type="project" value="InterPro"/>
</dbReference>
<proteinExistence type="predicted"/>
<dbReference type="KEGG" id="kse:Ksed_06200"/>
<dbReference type="Proteomes" id="UP000006666">
    <property type="component" value="Chromosome"/>
</dbReference>
<organism evidence="2 3">
    <name type="scientific">Kytococcus sedentarius (strain ATCC 14392 / DSM 20547 / JCM 11482 / CCUG 33030 / NBRC 15357 / NCTC 11040 / CCM 314 / 541)</name>
    <name type="common">Micrococcus sedentarius</name>
    <dbReference type="NCBI Taxonomy" id="478801"/>
    <lineage>
        <taxon>Bacteria</taxon>
        <taxon>Bacillati</taxon>
        <taxon>Actinomycetota</taxon>
        <taxon>Actinomycetes</taxon>
        <taxon>Micrococcales</taxon>
        <taxon>Kytococcaceae</taxon>
        <taxon>Kytococcus</taxon>
    </lineage>
</organism>
<evidence type="ECO:0000313" key="2">
    <source>
        <dbReference type="EMBL" id="ACV05683.1"/>
    </source>
</evidence>
<dbReference type="eggNOG" id="COG2153">
    <property type="taxonomic scope" value="Bacteria"/>
</dbReference>
<dbReference type="CDD" id="cd04301">
    <property type="entry name" value="NAT_SF"/>
    <property type="match status" value="1"/>
</dbReference>
<dbReference type="EMBL" id="CP001686">
    <property type="protein sequence ID" value="ACV05683.1"/>
    <property type="molecule type" value="Genomic_DNA"/>
</dbReference>
<dbReference type="HOGENOM" id="CLU_056607_3_1_11"/>
<dbReference type="PROSITE" id="PS51186">
    <property type="entry name" value="GNAT"/>
    <property type="match status" value="1"/>
</dbReference>
<keyword evidence="2" id="KW-0808">Transferase</keyword>
<dbReference type="InterPro" id="IPR016181">
    <property type="entry name" value="Acyl_CoA_acyltransferase"/>
</dbReference>
<dbReference type="AlphaFoldDB" id="C7NLL7"/>
<dbReference type="InterPro" id="IPR000182">
    <property type="entry name" value="GNAT_dom"/>
</dbReference>
<protein>
    <submittedName>
        <fullName evidence="2">Predicted acyltransferase</fullName>
    </submittedName>
</protein>
<evidence type="ECO:0000259" key="1">
    <source>
        <dbReference type="PROSITE" id="PS51186"/>
    </source>
</evidence>
<reference evidence="2 3" key="1">
    <citation type="journal article" date="2009" name="Stand. Genomic Sci.">
        <title>Complete genome sequence of Kytococcus sedentarius type strain (541).</title>
        <authorList>
            <person name="Sims D."/>
            <person name="Brettin T."/>
            <person name="Detter J.C."/>
            <person name="Han C."/>
            <person name="Lapidus A."/>
            <person name="Copeland A."/>
            <person name="Glavina Del Rio T."/>
            <person name="Nolan M."/>
            <person name="Chen F."/>
            <person name="Lucas S."/>
            <person name="Tice H."/>
            <person name="Cheng J.F."/>
            <person name="Bruce D."/>
            <person name="Goodwin L."/>
            <person name="Pitluck S."/>
            <person name="Ovchinnikova G."/>
            <person name="Pati A."/>
            <person name="Ivanova N."/>
            <person name="Mavrommatis K."/>
            <person name="Chen A."/>
            <person name="Palaniappan K."/>
            <person name="D'haeseleer P."/>
            <person name="Chain P."/>
            <person name="Bristow J."/>
            <person name="Eisen J.A."/>
            <person name="Markowitz V."/>
            <person name="Hugenholtz P."/>
            <person name="Schneider S."/>
            <person name="Goker M."/>
            <person name="Pukall R."/>
            <person name="Kyrpides N.C."/>
            <person name="Klenk H.P."/>
        </authorList>
    </citation>
    <scope>NUCLEOTIDE SEQUENCE [LARGE SCALE GENOMIC DNA]</scope>
    <source>
        <strain evidence="3">ATCC 14392 / DSM 20547 / JCM 11482 / CCUG 33030 / NBRC 15357 / NCTC 11040 / CCM 314 / 541</strain>
    </source>
</reference>
<feature type="domain" description="N-acetyltransferase" evidence="1">
    <location>
        <begin position="7"/>
        <end position="147"/>
    </location>
</feature>
<dbReference type="RefSeq" id="WP_012802101.1">
    <property type="nucleotide sequence ID" value="NC_013169.1"/>
</dbReference>
<name>C7NLL7_KYTSD</name>
<dbReference type="Pfam" id="PF13673">
    <property type="entry name" value="Acetyltransf_10"/>
    <property type="match status" value="1"/>
</dbReference>
<gene>
    <name evidence="2" type="ordered locus">Ksed_06200</name>
</gene>